<dbReference type="AlphaFoldDB" id="A0A4P6FHD5"/>
<feature type="region of interest" description="Disordered" evidence="1">
    <location>
        <begin position="83"/>
        <end position="114"/>
    </location>
</feature>
<accession>A0A4P6FHD5</accession>
<keyword evidence="3" id="KW-1185">Reference proteome</keyword>
<evidence type="ECO:0000313" key="2">
    <source>
        <dbReference type="EMBL" id="QAY74583.1"/>
    </source>
</evidence>
<reference evidence="2 3" key="1">
    <citation type="submission" date="2019-01" db="EMBL/GenBank/DDBJ databases">
        <title>Genome sequencing of strain FW100M-8.</title>
        <authorList>
            <person name="Heo J."/>
            <person name="Kim S.-J."/>
            <person name="Kim J.-S."/>
            <person name="Hong S.-B."/>
            <person name="Kwon S.-W."/>
        </authorList>
    </citation>
    <scope>NUCLEOTIDE SEQUENCE [LARGE SCALE GENOMIC DNA]</scope>
    <source>
        <strain evidence="2 3">FW100M-8</strain>
    </source>
</reference>
<proteinExistence type="predicted"/>
<evidence type="ECO:0000313" key="3">
    <source>
        <dbReference type="Proteomes" id="UP000291259"/>
    </source>
</evidence>
<dbReference type="EMBL" id="CP035491">
    <property type="protein sequence ID" value="QAY74583.1"/>
    <property type="molecule type" value="Genomic_DNA"/>
</dbReference>
<dbReference type="KEGG" id="agf:ET445_15820"/>
<organism evidence="2 3">
    <name type="scientific">Agromyces protaetiae</name>
    <dbReference type="NCBI Taxonomy" id="2509455"/>
    <lineage>
        <taxon>Bacteria</taxon>
        <taxon>Bacillati</taxon>
        <taxon>Actinomycetota</taxon>
        <taxon>Actinomycetes</taxon>
        <taxon>Micrococcales</taxon>
        <taxon>Microbacteriaceae</taxon>
        <taxon>Agromyces</taxon>
    </lineage>
</organism>
<dbReference type="Proteomes" id="UP000291259">
    <property type="component" value="Chromosome"/>
</dbReference>
<evidence type="ECO:0000256" key="1">
    <source>
        <dbReference type="SAM" id="MobiDB-lite"/>
    </source>
</evidence>
<sequence length="212" mass="21894">MYSVDFRGRLRATRGPAASCGTSRAARGAPGGLGKRISVGLERGEVALHRIRGIMRGVGRTAGALVVAAVVCSWIAACTGSVGEVDTSSPTDDPSSSSNTAEEKPAPTENEPPGALEAVIVVAGPDVDGEHVSASGYVSGVIEDDGECVFRFIHGESVVEATSRSTADRQTSSCGVVQVETSKVTRGTWTVQLNYTSERGAVASEPVEFEVP</sequence>
<name>A0A4P6FHD5_9MICO</name>
<protein>
    <submittedName>
        <fullName evidence="2">Uncharacterized protein</fullName>
    </submittedName>
</protein>
<dbReference type="OrthoDB" id="4981587at2"/>
<gene>
    <name evidence="2" type="ORF">ET445_15820</name>
</gene>
<feature type="compositionally biased region" description="Low complexity" evidence="1">
    <location>
        <begin position="86"/>
        <end position="98"/>
    </location>
</feature>
<dbReference type="RefSeq" id="WP_129192127.1">
    <property type="nucleotide sequence ID" value="NZ_CP035491.1"/>
</dbReference>